<keyword evidence="1" id="KW-0687">Ribonucleoprotein</keyword>
<evidence type="ECO:0000313" key="2">
    <source>
        <dbReference type="Proteomes" id="UP000585836"/>
    </source>
</evidence>
<comment type="caution">
    <text evidence="1">The sequence shown here is derived from an EMBL/GenBank/DDBJ whole genome shotgun (WGS) entry which is preliminary data.</text>
</comment>
<gene>
    <name evidence="1" type="ORF">FHS34_007880</name>
</gene>
<evidence type="ECO:0000313" key="1">
    <source>
        <dbReference type="EMBL" id="MBB5932370.1"/>
    </source>
</evidence>
<keyword evidence="2" id="KW-1185">Reference proteome</keyword>
<dbReference type="GO" id="GO:0005840">
    <property type="term" value="C:ribosome"/>
    <property type="evidence" value="ECO:0007669"/>
    <property type="project" value="UniProtKB-KW"/>
</dbReference>
<sequence length="39" mass="4268">MATDQQPIRCTRCGDEDGPFTDEQLCEPCARPMPLDGVA</sequence>
<dbReference type="AlphaFoldDB" id="A0A7W9UV42"/>
<proteinExistence type="predicted"/>
<protein>
    <submittedName>
        <fullName evidence="1">Ribosomal protein S14</fullName>
    </submittedName>
</protein>
<reference evidence="1 2" key="1">
    <citation type="submission" date="2020-08" db="EMBL/GenBank/DDBJ databases">
        <title>Genomic Encyclopedia of Type Strains, Phase III (KMG-III): the genomes of soil and plant-associated and newly described type strains.</title>
        <authorList>
            <person name="Whitman W."/>
        </authorList>
    </citation>
    <scope>NUCLEOTIDE SEQUENCE [LARGE SCALE GENOMIC DNA]</scope>
    <source>
        <strain evidence="1 2">CECT 3313</strain>
    </source>
</reference>
<dbReference type="Proteomes" id="UP000585836">
    <property type="component" value="Unassembled WGS sequence"/>
</dbReference>
<accession>A0A7W9UV42</accession>
<keyword evidence="1" id="KW-0689">Ribosomal protein</keyword>
<organism evidence="1 2">
    <name type="scientific">Streptomyces echinatus</name>
    <dbReference type="NCBI Taxonomy" id="67293"/>
    <lineage>
        <taxon>Bacteria</taxon>
        <taxon>Bacillati</taxon>
        <taxon>Actinomycetota</taxon>
        <taxon>Actinomycetes</taxon>
        <taxon>Kitasatosporales</taxon>
        <taxon>Streptomycetaceae</taxon>
        <taxon>Streptomyces</taxon>
    </lineage>
</organism>
<dbReference type="EMBL" id="JACHJK010000024">
    <property type="protein sequence ID" value="MBB5932370.1"/>
    <property type="molecule type" value="Genomic_DNA"/>
</dbReference>
<name>A0A7W9UV42_9ACTN</name>